<evidence type="ECO:0000256" key="7">
    <source>
        <dbReference type="ARBA" id="ARBA00023002"/>
    </source>
</evidence>
<dbReference type="SUPFAM" id="SSF55469">
    <property type="entry name" value="FMN-dependent nitroreductase-like"/>
    <property type="match status" value="1"/>
</dbReference>
<name>A0A643C4X6_BALPH</name>
<evidence type="ECO:0000256" key="13">
    <source>
        <dbReference type="ARBA" id="ARBA00048356"/>
    </source>
</evidence>
<evidence type="ECO:0000256" key="1">
    <source>
        <dbReference type="ARBA" id="ARBA00001917"/>
    </source>
</evidence>
<dbReference type="Proteomes" id="UP000437017">
    <property type="component" value="Unassembled WGS sequence"/>
</dbReference>
<dbReference type="OrthoDB" id="41362at2759"/>
<evidence type="ECO:0000256" key="3">
    <source>
        <dbReference type="ARBA" id="ARBA00012348"/>
    </source>
</evidence>
<evidence type="ECO:0000256" key="6">
    <source>
        <dbReference type="ARBA" id="ARBA00022643"/>
    </source>
</evidence>
<dbReference type="CDD" id="cd02144">
    <property type="entry name" value="iodotyrosine_dehalogenase"/>
    <property type="match status" value="1"/>
</dbReference>
<dbReference type="Gene3D" id="3.40.109.10">
    <property type="entry name" value="NADH Oxidase"/>
    <property type="match status" value="1"/>
</dbReference>
<dbReference type="InterPro" id="IPR029479">
    <property type="entry name" value="Nitroreductase"/>
</dbReference>
<dbReference type="GO" id="GO:0140616">
    <property type="term" value="F:iodotyrosine deiodinase activity"/>
    <property type="evidence" value="ECO:0007669"/>
    <property type="project" value="UniProtKB-EC"/>
</dbReference>
<comment type="similarity">
    <text evidence="2">Belongs to the nitroreductase family.</text>
</comment>
<dbReference type="AlphaFoldDB" id="A0A643C4X6"/>
<keyword evidence="6" id="KW-0288">FMN</keyword>
<gene>
    <name evidence="15" type="ORF">E2I00_014782</name>
</gene>
<evidence type="ECO:0000256" key="9">
    <source>
        <dbReference type="ARBA" id="ARBA00033619"/>
    </source>
</evidence>
<proteinExistence type="inferred from homology"/>
<dbReference type="Pfam" id="PF00881">
    <property type="entry name" value="Nitroreductase"/>
    <property type="match status" value="1"/>
</dbReference>
<evidence type="ECO:0000256" key="4">
    <source>
        <dbReference type="ARBA" id="ARBA00020916"/>
    </source>
</evidence>
<keyword evidence="16" id="KW-1185">Reference proteome</keyword>
<comment type="caution">
    <text evidence="15">The sequence shown here is derived from an EMBL/GenBank/DDBJ whole genome shotgun (WGS) entry which is preliminary data.</text>
</comment>
<evidence type="ECO:0000256" key="5">
    <source>
        <dbReference type="ARBA" id="ARBA00022630"/>
    </source>
</evidence>
<dbReference type="InterPro" id="IPR000415">
    <property type="entry name" value="Nitroreductase-like"/>
</dbReference>
<dbReference type="GO" id="GO:0005886">
    <property type="term" value="C:plasma membrane"/>
    <property type="evidence" value="ECO:0007669"/>
    <property type="project" value="TreeGrafter"/>
</dbReference>
<evidence type="ECO:0000256" key="12">
    <source>
        <dbReference type="ARBA" id="ARBA00047519"/>
    </source>
</evidence>
<organism evidence="15 16">
    <name type="scientific">Balaenoptera physalus</name>
    <name type="common">Fin whale</name>
    <name type="synonym">Balaena physalus</name>
    <dbReference type="NCBI Taxonomy" id="9770"/>
    <lineage>
        <taxon>Eukaryota</taxon>
        <taxon>Metazoa</taxon>
        <taxon>Chordata</taxon>
        <taxon>Craniata</taxon>
        <taxon>Vertebrata</taxon>
        <taxon>Euteleostomi</taxon>
        <taxon>Mammalia</taxon>
        <taxon>Eutheria</taxon>
        <taxon>Laurasiatheria</taxon>
        <taxon>Artiodactyla</taxon>
        <taxon>Whippomorpha</taxon>
        <taxon>Cetacea</taxon>
        <taxon>Mysticeti</taxon>
        <taxon>Balaenopteridae</taxon>
        <taxon>Balaenoptera</taxon>
    </lineage>
</organism>
<accession>A0A643C4X6</accession>
<protein>
    <recommendedName>
        <fullName evidence="4">Iodotyrosine deiodinase 1</fullName>
        <ecNumber evidence="3">1.21.1.1</ecNumber>
    </recommendedName>
    <alternativeName>
        <fullName evidence="8">Iodotyrosine dehalogenase 1</fullName>
    </alternativeName>
</protein>
<comment type="cofactor">
    <cofactor evidence="1">
        <name>FMN</name>
        <dbReference type="ChEBI" id="CHEBI:58210"/>
    </cofactor>
</comment>
<dbReference type="GO" id="GO:0042403">
    <property type="term" value="P:thyroid hormone metabolic process"/>
    <property type="evidence" value="ECO:0007669"/>
    <property type="project" value="TreeGrafter"/>
</dbReference>
<dbReference type="PANTHER" id="PTHR23026">
    <property type="entry name" value="NADPH NITROREDUCTASE"/>
    <property type="match status" value="1"/>
</dbReference>
<evidence type="ECO:0000256" key="2">
    <source>
        <dbReference type="ARBA" id="ARBA00007118"/>
    </source>
</evidence>
<evidence type="ECO:0000256" key="10">
    <source>
        <dbReference type="ARBA" id="ARBA00033666"/>
    </source>
</evidence>
<keyword evidence="7" id="KW-0560">Oxidoreductase</keyword>
<dbReference type="EMBL" id="SGJD01002518">
    <property type="protein sequence ID" value="KAB0395326.1"/>
    <property type="molecule type" value="Genomic_DNA"/>
</dbReference>
<dbReference type="EC" id="1.21.1.1" evidence="3"/>
<dbReference type="PANTHER" id="PTHR23026:SF90">
    <property type="entry name" value="IODOTYROSINE DEIODINASE 1"/>
    <property type="match status" value="1"/>
</dbReference>
<sequence>MRKGLRTCAGQFGLHRHKEPLKSLRIRNLSCSVTSAKNPSLEISPSVLGKRPVKPPQGSVKERSSNLLSSLFLLADADEWQVSEEEVKHVPFSHTRYPEKEMLKRSQEFYELLNKRRSVRFISNEQVPVEVIDNVIKAAGTAPSGAHTEPWTFVVVKDPDVKHKIREIIEEEEEINYLKRMGPQWVSDLKKLRYKRSIFVSFSISRVLLYQARINTCLLTLDRKRTNWIKEYLDTAPVLILIFKQVHGIAANGKKKTHYYNEISVSIACGILLAALQNAGLVTVTTTPLNCGPRLRVLLNRPANEKLLVLLPVGYPSKEATVPDLARKPLDQIMVTV</sequence>
<evidence type="ECO:0000256" key="8">
    <source>
        <dbReference type="ARBA" id="ARBA00030421"/>
    </source>
</evidence>
<evidence type="ECO:0000313" key="16">
    <source>
        <dbReference type="Proteomes" id="UP000437017"/>
    </source>
</evidence>
<comment type="catalytic activity">
    <reaction evidence="10">
        <text>bromide + L-tyrosine + NADP(+) = 3-bromo-L-tyrosine + NADPH</text>
        <dbReference type="Rhea" id="RHEA:70347"/>
        <dbReference type="ChEBI" id="CHEBI:15858"/>
        <dbReference type="ChEBI" id="CHEBI:57783"/>
        <dbReference type="ChEBI" id="CHEBI:58315"/>
        <dbReference type="ChEBI" id="CHEBI:58349"/>
        <dbReference type="ChEBI" id="CHEBI:189423"/>
    </reaction>
    <physiologicalReaction direction="right-to-left" evidence="10">
        <dbReference type="Rhea" id="RHEA:70349"/>
    </physiologicalReaction>
</comment>
<comment type="catalytic activity">
    <reaction evidence="9">
        <text>iodide + L-tyrosine + NADP(+) = 3-iodo-L-tyrosine + NADPH</text>
        <dbReference type="Rhea" id="RHEA:27453"/>
        <dbReference type="ChEBI" id="CHEBI:16382"/>
        <dbReference type="ChEBI" id="CHEBI:57783"/>
        <dbReference type="ChEBI" id="CHEBI:58315"/>
        <dbReference type="ChEBI" id="CHEBI:58349"/>
        <dbReference type="ChEBI" id="CHEBI:59898"/>
    </reaction>
    <physiologicalReaction direction="right-to-left" evidence="9">
        <dbReference type="Rhea" id="RHEA:27455"/>
    </physiologicalReaction>
</comment>
<evidence type="ECO:0000259" key="14">
    <source>
        <dbReference type="Pfam" id="PF00881"/>
    </source>
</evidence>
<dbReference type="InterPro" id="IPR050627">
    <property type="entry name" value="Nitroreductase/BluB"/>
</dbReference>
<reference evidence="15 16" key="1">
    <citation type="journal article" date="2019" name="PLoS ONE">
        <title>Genomic analyses reveal an absence of contemporary introgressive admixture between fin whales and blue whales, despite known hybrids.</title>
        <authorList>
            <person name="Westbury M.V."/>
            <person name="Petersen B."/>
            <person name="Lorenzen E.D."/>
        </authorList>
    </citation>
    <scope>NUCLEOTIDE SEQUENCE [LARGE SCALE GENOMIC DNA]</scope>
    <source>
        <strain evidence="15">FinWhale-01</strain>
    </source>
</reference>
<evidence type="ECO:0000256" key="11">
    <source>
        <dbReference type="ARBA" id="ARBA00045794"/>
    </source>
</evidence>
<evidence type="ECO:0000313" key="15">
    <source>
        <dbReference type="EMBL" id="KAB0395326.1"/>
    </source>
</evidence>
<dbReference type="GO" id="GO:0006570">
    <property type="term" value="P:tyrosine metabolic process"/>
    <property type="evidence" value="ECO:0007669"/>
    <property type="project" value="TreeGrafter"/>
</dbReference>
<feature type="domain" description="Nitroreductase" evidence="14">
    <location>
        <begin position="114"/>
        <end position="315"/>
    </location>
</feature>
<comment type="catalytic activity">
    <reaction evidence="12">
        <text>3-iodo-L-tyrosine + iodide + NADP(+) = 3,5-diiodo-L-tyrosine + NADPH + H(+)</text>
        <dbReference type="Rhea" id="RHEA:27457"/>
        <dbReference type="ChEBI" id="CHEBI:15378"/>
        <dbReference type="ChEBI" id="CHEBI:16382"/>
        <dbReference type="ChEBI" id="CHEBI:57506"/>
        <dbReference type="ChEBI" id="CHEBI:57783"/>
        <dbReference type="ChEBI" id="CHEBI:58349"/>
        <dbReference type="ChEBI" id="CHEBI:59898"/>
    </reaction>
    <physiologicalReaction direction="right-to-left" evidence="12">
        <dbReference type="Rhea" id="RHEA:27459"/>
    </physiologicalReaction>
</comment>
<comment type="function">
    <text evidence="11">Catalyzes the dehalogenation of halotyrosines such as 3-bromo-L-tyrosine, 3-chloro-L-tyrosine, 3-iodo-L-tyrosine and 3,5-diiodo-L-tyrosine. During thyroid hormone biosynthesis, facilitates iodide salvage by catalysing the oxidative NADPH-dependent deiodination of the halogenated by-products of thyroid hormone production, monoiodotyrosine (L-MIT) and diiodotyrosine (L-DIT). The scavanged iodide can then reenter the hormone-producing pathways. Acts more efficiently on 3-iodo-L-tyrosine than 3,5-diiodo-L-tyrosine.</text>
</comment>
<comment type="catalytic activity">
    <reaction evidence="13">
        <text>L-tyrosine + chloride + NADP(+) = 3-chloro-L-tyrosine + NADPH</text>
        <dbReference type="Rhea" id="RHEA:70343"/>
        <dbReference type="ChEBI" id="CHEBI:17996"/>
        <dbReference type="ChEBI" id="CHEBI:57783"/>
        <dbReference type="ChEBI" id="CHEBI:58315"/>
        <dbReference type="ChEBI" id="CHEBI:58349"/>
        <dbReference type="ChEBI" id="CHEBI:189422"/>
    </reaction>
    <physiologicalReaction direction="right-to-left" evidence="13">
        <dbReference type="Rhea" id="RHEA:70345"/>
    </physiologicalReaction>
</comment>
<keyword evidence="5" id="KW-0285">Flavoprotein</keyword>